<name>A0A540N5R2_MALBA</name>
<keyword evidence="3" id="KW-1185">Reference proteome</keyword>
<evidence type="ECO:0000313" key="2">
    <source>
        <dbReference type="EMBL" id="TQE05893.1"/>
    </source>
</evidence>
<sequence>MRLKGGSWNALIQFAVALMVASASLCLVDPNDRASDGEFILLRLWNASDYFIFGFEGGNFPLFRSWNASDLFIFGFEGGAFSFIPHTAFAASTSTVIHLMAPMSLA</sequence>
<dbReference type="AlphaFoldDB" id="A0A540N5R2"/>
<reference evidence="2 3" key="1">
    <citation type="journal article" date="2019" name="G3 (Bethesda)">
        <title>Sequencing of a Wild Apple (Malus baccata) Genome Unravels the Differences Between Cultivated and Wild Apple Species Regarding Disease Resistance and Cold Tolerance.</title>
        <authorList>
            <person name="Chen X."/>
        </authorList>
    </citation>
    <scope>NUCLEOTIDE SEQUENCE [LARGE SCALE GENOMIC DNA]</scope>
    <source>
        <strain evidence="3">cv. Shandingzi</strain>
        <tissue evidence="2">Leaves</tissue>
    </source>
</reference>
<dbReference type="Proteomes" id="UP000315295">
    <property type="component" value="Unassembled WGS sequence"/>
</dbReference>
<keyword evidence="1" id="KW-0732">Signal</keyword>
<feature type="chain" id="PRO_5021942014" evidence="1">
    <location>
        <begin position="27"/>
        <end position="106"/>
    </location>
</feature>
<evidence type="ECO:0000256" key="1">
    <source>
        <dbReference type="SAM" id="SignalP"/>
    </source>
</evidence>
<feature type="signal peptide" evidence="1">
    <location>
        <begin position="1"/>
        <end position="26"/>
    </location>
</feature>
<accession>A0A540N5R2</accession>
<dbReference type="EMBL" id="VIEB01000114">
    <property type="protein sequence ID" value="TQE05893.1"/>
    <property type="molecule type" value="Genomic_DNA"/>
</dbReference>
<proteinExistence type="predicted"/>
<gene>
    <name evidence="2" type="ORF">C1H46_008576</name>
</gene>
<comment type="caution">
    <text evidence="2">The sequence shown here is derived from an EMBL/GenBank/DDBJ whole genome shotgun (WGS) entry which is preliminary data.</text>
</comment>
<protein>
    <submittedName>
        <fullName evidence="2">Uncharacterized protein</fullName>
    </submittedName>
</protein>
<evidence type="ECO:0000313" key="3">
    <source>
        <dbReference type="Proteomes" id="UP000315295"/>
    </source>
</evidence>
<organism evidence="2 3">
    <name type="scientific">Malus baccata</name>
    <name type="common">Siberian crab apple</name>
    <name type="synonym">Pyrus baccata</name>
    <dbReference type="NCBI Taxonomy" id="106549"/>
    <lineage>
        <taxon>Eukaryota</taxon>
        <taxon>Viridiplantae</taxon>
        <taxon>Streptophyta</taxon>
        <taxon>Embryophyta</taxon>
        <taxon>Tracheophyta</taxon>
        <taxon>Spermatophyta</taxon>
        <taxon>Magnoliopsida</taxon>
        <taxon>eudicotyledons</taxon>
        <taxon>Gunneridae</taxon>
        <taxon>Pentapetalae</taxon>
        <taxon>rosids</taxon>
        <taxon>fabids</taxon>
        <taxon>Rosales</taxon>
        <taxon>Rosaceae</taxon>
        <taxon>Amygdaloideae</taxon>
        <taxon>Maleae</taxon>
        <taxon>Malus</taxon>
    </lineage>
</organism>